<protein>
    <submittedName>
        <fullName evidence="1">Uncharacterized protein</fullName>
    </submittedName>
</protein>
<dbReference type="AlphaFoldDB" id="S7WU31"/>
<dbReference type="PATRIC" id="fig|1330047.3.peg.936"/>
<organism evidence="1 2">
    <name type="scientific">Acinetobacter junii CIP 107470 = MTCC 11364</name>
    <dbReference type="NCBI Taxonomy" id="1217666"/>
    <lineage>
        <taxon>Bacteria</taxon>
        <taxon>Pseudomonadati</taxon>
        <taxon>Pseudomonadota</taxon>
        <taxon>Gammaproteobacteria</taxon>
        <taxon>Moraxellales</taxon>
        <taxon>Moraxellaceae</taxon>
        <taxon>Acinetobacter</taxon>
    </lineage>
</organism>
<name>S7WU31_ACIJU</name>
<gene>
    <name evidence="1" type="ORF">L292_2316</name>
</gene>
<dbReference type="EMBL" id="ASYZ01000042">
    <property type="protein sequence ID" value="EPR86650.1"/>
    <property type="molecule type" value="Genomic_DNA"/>
</dbReference>
<evidence type="ECO:0000313" key="1">
    <source>
        <dbReference type="EMBL" id="EPR86650.1"/>
    </source>
</evidence>
<evidence type="ECO:0000313" key="2">
    <source>
        <dbReference type="Proteomes" id="UP000018420"/>
    </source>
</evidence>
<comment type="caution">
    <text evidence="1">The sequence shown here is derived from an EMBL/GenBank/DDBJ whole genome shotgun (WGS) entry which is preliminary data.</text>
</comment>
<dbReference type="Proteomes" id="UP000018420">
    <property type="component" value="Unassembled WGS sequence"/>
</dbReference>
<reference evidence="1 2" key="1">
    <citation type="submission" date="2013-05" db="EMBL/GenBank/DDBJ databases">
        <title>Genome assembly of Acinetobacter junii MTCC 11364.</title>
        <authorList>
            <person name="Khatri I."/>
            <person name="Singh N.K."/>
            <person name="Subramanian S."/>
            <person name="Mayilraj S."/>
        </authorList>
    </citation>
    <scope>NUCLEOTIDE SEQUENCE [LARGE SCALE GENOMIC DNA]</scope>
    <source>
        <strain evidence="1 2">MTCC 11364</strain>
    </source>
</reference>
<sequence>MIGVSQAKVLAFFPKQQNKSYTIQPIEILAIRFIIKETSHYYI</sequence>
<proteinExistence type="predicted"/>
<accession>S7WU31</accession>